<dbReference type="Proteomes" id="UP000672011">
    <property type="component" value="Chromosome"/>
</dbReference>
<feature type="transmembrane region" description="Helical" evidence="1">
    <location>
        <begin position="44"/>
        <end position="62"/>
    </location>
</feature>
<proteinExistence type="predicted"/>
<name>A0ABX7XGI5_9FLAO</name>
<dbReference type="InterPro" id="IPR036691">
    <property type="entry name" value="Endo/exonu/phosph_ase_sf"/>
</dbReference>
<keyword evidence="3" id="KW-0378">Hydrolase</keyword>
<accession>A0ABX7XGI5</accession>
<keyword evidence="1" id="KW-0812">Transmembrane</keyword>
<reference evidence="4" key="2">
    <citation type="submission" date="2021-04" db="EMBL/GenBank/DDBJ databases">
        <title>Taxonomy of Flavobacteriaceae bacterium ZY171143.</title>
        <authorList>
            <person name="Li F."/>
        </authorList>
    </citation>
    <scope>NUCLEOTIDE SEQUENCE [LARGE SCALE GENOMIC DNA]</scope>
    <source>
        <strain evidence="4">ZY171143</strain>
    </source>
</reference>
<keyword evidence="1" id="KW-1133">Transmembrane helix</keyword>
<reference evidence="3 4" key="1">
    <citation type="journal article" date="2021" name="Int. J. Syst. Evol. Microbiol.">
        <title>Faecalibacter bovis sp. nov., isolated from cow faeces.</title>
        <authorList>
            <person name="Li F."/>
            <person name="Zhao W."/>
            <person name="Hong Q."/>
            <person name="Shao Q."/>
            <person name="Song J."/>
            <person name="Yang S."/>
        </authorList>
    </citation>
    <scope>NUCLEOTIDE SEQUENCE [LARGE SCALE GENOMIC DNA]</scope>
    <source>
        <strain evidence="3 4">ZY171143</strain>
    </source>
</reference>
<gene>
    <name evidence="3" type="ORF">J9309_01745</name>
</gene>
<keyword evidence="3" id="KW-0540">Nuclease</keyword>
<dbReference type="GO" id="GO:0004519">
    <property type="term" value="F:endonuclease activity"/>
    <property type="evidence" value="ECO:0007669"/>
    <property type="project" value="UniProtKB-KW"/>
</dbReference>
<sequence length="316" mass="36798">MYLNKIFTPVEIPYFNFISIGYPIVFFIVILFLCYWLIFSWRHFLLMLIVSIPTFYPIYLSYPLVNLSKQSKETPNLSVMTFNTHQFKDDGLTDLIENNLTDIMLFQEGGEKTHRSWKNKKLDGYYAEYYAGLSIYSKFPIIKTNRIESPDRSNSGIAAYADIDLGFDTIRVINLYMEPMYIDKALVKDVINSDTTEEIEQTSKKLEVKLVNGMKVHVDQLKLLIPTIRRSPHPVLLASDLNSTPNSYEYEEITKYLSDSFIKAGKGNGTTFHGFKFPIRIDYIFHSDQFEVIEAKVIRKKISDHFPVIINYKLHN</sequence>
<dbReference type="InterPro" id="IPR005135">
    <property type="entry name" value="Endo/exonuclease/phosphatase"/>
</dbReference>
<dbReference type="PANTHER" id="PTHR14859:SF1">
    <property type="entry name" value="PGAP2-INTERACTING PROTEIN"/>
    <property type="match status" value="1"/>
</dbReference>
<evidence type="ECO:0000256" key="1">
    <source>
        <dbReference type="SAM" id="Phobius"/>
    </source>
</evidence>
<keyword evidence="1" id="KW-0472">Membrane</keyword>
<organism evidence="3 4">
    <name type="scientific">Faecalibacter bovis</name>
    <dbReference type="NCBI Taxonomy" id="2898187"/>
    <lineage>
        <taxon>Bacteria</taxon>
        <taxon>Pseudomonadati</taxon>
        <taxon>Bacteroidota</taxon>
        <taxon>Flavobacteriia</taxon>
        <taxon>Flavobacteriales</taxon>
        <taxon>Weeksellaceae</taxon>
        <taxon>Faecalibacter</taxon>
    </lineage>
</organism>
<dbReference type="SUPFAM" id="SSF56219">
    <property type="entry name" value="DNase I-like"/>
    <property type="match status" value="1"/>
</dbReference>
<keyword evidence="3" id="KW-0255">Endonuclease</keyword>
<keyword evidence="4" id="KW-1185">Reference proteome</keyword>
<dbReference type="PANTHER" id="PTHR14859">
    <property type="entry name" value="CALCOFLUOR WHITE HYPERSENSITIVE PROTEIN PRECURSOR"/>
    <property type="match status" value="1"/>
</dbReference>
<feature type="transmembrane region" description="Helical" evidence="1">
    <location>
        <begin position="12"/>
        <end position="38"/>
    </location>
</feature>
<dbReference type="Gene3D" id="3.60.10.10">
    <property type="entry name" value="Endonuclease/exonuclease/phosphatase"/>
    <property type="match status" value="1"/>
</dbReference>
<evidence type="ECO:0000313" key="3">
    <source>
        <dbReference type="EMBL" id="QTV07019.1"/>
    </source>
</evidence>
<evidence type="ECO:0000259" key="2">
    <source>
        <dbReference type="Pfam" id="PF03372"/>
    </source>
</evidence>
<dbReference type="Pfam" id="PF03372">
    <property type="entry name" value="Exo_endo_phos"/>
    <property type="match status" value="1"/>
</dbReference>
<protein>
    <submittedName>
        <fullName evidence="3">Endonuclease/exonuclease/phosphatase family protein</fullName>
    </submittedName>
</protein>
<feature type="domain" description="Endonuclease/exonuclease/phosphatase" evidence="2">
    <location>
        <begin position="80"/>
        <end position="305"/>
    </location>
</feature>
<evidence type="ECO:0000313" key="4">
    <source>
        <dbReference type="Proteomes" id="UP000672011"/>
    </source>
</evidence>
<dbReference type="EMBL" id="CP072842">
    <property type="protein sequence ID" value="QTV07019.1"/>
    <property type="molecule type" value="Genomic_DNA"/>
</dbReference>
<dbReference type="InterPro" id="IPR051916">
    <property type="entry name" value="GPI-anchor_lipid_remodeler"/>
</dbReference>
<dbReference type="CDD" id="cd09084">
    <property type="entry name" value="EEP-2"/>
    <property type="match status" value="1"/>
</dbReference>